<evidence type="ECO:0000259" key="1">
    <source>
        <dbReference type="Pfam" id="PF17667"/>
    </source>
</evidence>
<protein>
    <recommendedName>
        <fullName evidence="1">Fungal-type protein kinase domain-containing protein</fullName>
    </recommendedName>
</protein>
<dbReference type="Pfam" id="PF17667">
    <property type="entry name" value="Pkinase_fungal"/>
    <property type="match status" value="1"/>
</dbReference>
<dbReference type="EMBL" id="KN835986">
    <property type="protein sequence ID" value="KIK33246.1"/>
    <property type="molecule type" value="Genomic_DNA"/>
</dbReference>
<dbReference type="PANTHER" id="PTHR38248:SF2">
    <property type="entry name" value="FUNK1 11"/>
    <property type="match status" value="1"/>
</dbReference>
<dbReference type="InParanoid" id="A0A0C9ZV13"/>
<keyword evidence="3" id="KW-1185">Reference proteome</keyword>
<dbReference type="PANTHER" id="PTHR38248">
    <property type="entry name" value="FUNK1 6"/>
    <property type="match status" value="1"/>
</dbReference>
<dbReference type="OrthoDB" id="5569250at2759"/>
<gene>
    <name evidence="2" type="ORF">CY34DRAFT_99933</name>
</gene>
<accession>A0A0C9ZV13</accession>
<dbReference type="SUPFAM" id="SSF56112">
    <property type="entry name" value="Protein kinase-like (PK-like)"/>
    <property type="match status" value="1"/>
</dbReference>
<reference evidence="2 3" key="1">
    <citation type="submission" date="2014-04" db="EMBL/GenBank/DDBJ databases">
        <authorList>
            <consortium name="DOE Joint Genome Institute"/>
            <person name="Kuo A."/>
            <person name="Ruytinx J."/>
            <person name="Rineau F."/>
            <person name="Colpaert J."/>
            <person name="Kohler A."/>
            <person name="Nagy L.G."/>
            <person name="Floudas D."/>
            <person name="Copeland A."/>
            <person name="Barry K.W."/>
            <person name="Cichocki N."/>
            <person name="Veneault-Fourrey C."/>
            <person name="LaButti K."/>
            <person name="Lindquist E.A."/>
            <person name="Lipzen A."/>
            <person name="Lundell T."/>
            <person name="Morin E."/>
            <person name="Murat C."/>
            <person name="Sun H."/>
            <person name="Tunlid A."/>
            <person name="Henrissat B."/>
            <person name="Grigoriev I.V."/>
            <person name="Hibbett D.S."/>
            <person name="Martin F."/>
            <person name="Nordberg H.P."/>
            <person name="Cantor M.N."/>
            <person name="Hua S.X."/>
        </authorList>
    </citation>
    <scope>NUCLEOTIDE SEQUENCE [LARGE SCALE GENOMIC DNA]</scope>
    <source>
        <strain evidence="2 3">UH-Slu-Lm8-n1</strain>
    </source>
</reference>
<dbReference type="STRING" id="930992.A0A0C9ZV13"/>
<reference evidence="3" key="2">
    <citation type="submission" date="2015-01" db="EMBL/GenBank/DDBJ databases">
        <title>Evolutionary Origins and Diversification of the Mycorrhizal Mutualists.</title>
        <authorList>
            <consortium name="DOE Joint Genome Institute"/>
            <consortium name="Mycorrhizal Genomics Consortium"/>
            <person name="Kohler A."/>
            <person name="Kuo A."/>
            <person name="Nagy L.G."/>
            <person name="Floudas D."/>
            <person name="Copeland A."/>
            <person name="Barry K.W."/>
            <person name="Cichocki N."/>
            <person name="Veneault-Fourrey C."/>
            <person name="LaButti K."/>
            <person name="Lindquist E.A."/>
            <person name="Lipzen A."/>
            <person name="Lundell T."/>
            <person name="Morin E."/>
            <person name="Murat C."/>
            <person name="Riley R."/>
            <person name="Ohm R."/>
            <person name="Sun H."/>
            <person name="Tunlid A."/>
            <person name="Henrissat B."/>
            <person name="Grigoriev I.V."/>
            <person name="Hibbett D.S."/>
            <person name="Martin F."/>
        </authorList>
    </citation>
    <scope>NUCLEOTIDE SEQUENCE [LARGE SCALE GENOMIC DNA]</scope>
    <source>
        <strain evidence="3">UH-Slu-Lm8-n1</strain>
    </source>
</reference>
<dbReference type="InterPro" id="IPR011009">
    <property type="entry name" value="Kinase-like_dom_sf"/>
</dbReference>
<dbReference type="Gene3D" id="1.10.510.10">
    <property type="entry name" value="Transferase(Phosphotransferase) domain 1"/>
    <property type="match status" value="1"/>
</dbReference>
<dbReference type="InterPro" id="IPR040976">
    <property type="entry name" value="Pkinase_fungal"/>
</dbReference>
<dbReference type="Proteomes" id="UP000054485">
    <property type="component" value="Unassembled WGS sequence"/>
</dbReference>
<dbReference type="HOGENOM" id="CLU_045218_2_0_1"/>
<name>A0A0C9ZV13_9AGAM</name>
<sequence>MFAANLAVNYLLNLIVIDDVIWIWYYDRQGTIQSSGINFIQDLPRFMVLMYALQRFQMEDWGRNKDFLPVQIEGKQCHRFEIEDKDLGTVDLLLHTSHEERVTHYGLQGRATNVVPVTSEALTKKYGNFPDGMVAKIFWGEASRTSEPEILRKVKEIAKEHESVKGHIPELLWHHTFTEPMSAIREALGVPDPTKGSRVLYILIFPKLLPITELHGKELFDVWYQCILCHITLWKEGVFHRDISPPNLMWYWKDGKRIGVLNDYDLSSLADDPCPRGNERTGTVPFMALDLLSPNAQRGEVKHLYRHDLESFIWVFIWICFSYSAGTLLPARSRPLDKWATLDAVTCGKEKYFFLGNMLEYPSHLHLLVWRFLVQCVVVLKNDANRRADLRLEKLSMGPGVTEQSDDEEPDDMDGFLRMFTSMNAWVELSEFNNAPQ</sequence>
<dbReference type="AlphaFoldDB" id="A0A0C9ZV13"/>
<evidence type="ECO:0000313" key="2">
    <source>
        <dbReference type="EMBL" id="KIK33246.1"/>
    </source>
</evidence>
<feature type="domain" description="Fungal-type protein kinase" evidence="1">
    <location>
        <begin position="2"/>
        <end position="320"/>
    </location>
</feature>
<proteinExistence type="predicted"/>
<organism evidence="2 3">
    <name type="scientific">Suillus luteus UH-Slu-Lm8-n1</name>
    <dbReference type="NCBI Taxonomy" id="930992"/>
    <lineage>
        <taxon>Eukaryota</taxon>
        <taxon>Fungi</taxon>
        <taxon>Dikarya</taxon>
        <taxon>Basidiomycota</taxon>
        <taxon>Agaricomycotina</taxon>
        <taxon>Agaricomycetes</taxon>
        <taxon>Agaricomycetidae</taxon>
        <taxon>Boletales</taxon>
        <taxon>Suillineae</taxon>
        <taxon>Suillaceae</taxon>
        <taxon>Suillus</taxon>
    </lineage>
</organism>
<evidence type="ECO:0000313" key="3">
    <source>
        <dbReference type="Proteomes" id="UP000054485"/>
    </source>
</evidence>